<protein>
    <submittedName>
        <fullName evidence="3">Lytic transglycosylase</fullName>
    </submittedName>
</protein>
<dbReference type="Proteomes" id="UP000197097">
    <property type="component" value="Unassembled WGS sequence"/>
</dbReference>
<evidence type="ECO:0000313" key="3">
    <source>
        <dbReference type="EMBL" id="OWR00879.1"/>
    </source>
</evidence>
<dbReference type="InterPro" id="IPR023346">
    <property type="entry name" value="Lysozyme-like_dom_sf"/>
</dbReference>
<keyword evidence="1" id="KW-0732">Signal</keyword>
<dbReference type="PANTHER" id="PTHR30163">
    <property type="entry name" value="MEMBRANE-BOUND LYTIC MUREIN TRANSGLYCOSYLASE B"/>
    <property type="match status" value="1"/>
</dbReference>
<evidence type="ECO:0000256" key="1">
    <source>
        <dbReference type="SAM" id="SignalP"/>
    </source>
</evidence>
<dbReference type="Pfam" id="PF13406">
    <property type="entry name" value="SLT_2"/>
    <property type="match status" value="1"/>
</dbReference>
<dbReference type="SUPFAM" id="SSF53955">
    <property type="entry name" value="Lysozyme-like"/>
    <property type="match status" value="1"/>
</dbReference>
<feature type="chain" id="PRO_5013394995" evidence="1">
    <location>
        <begin position="34"/>
        <end position="354"/>
    </location>
</feature>
<comment type="caution">
    <text evidence="3">The sequence shown here is derived from an EMBL/GenBank/DDBJ whole genome shotgun (WGS) entry which is preliminary data.</text>
</comment>
<dbReference type="InterPro" id="IPR043426">
    <property type="entry name" value="MltB-like"/>
</dbReference>
<dbReference type="Gene3D" id="1.10.530.10">
    <property type="match status" value="1"/>
</dbReference>
<evidence type="ECO:0000259" key="2">
    <source>
        <dbReference type="Pfam" id="PF13406"/>
    </source>
</evidence>
<feature type="domain" description="Transglycosylase SLT" evidence="2">
    <location>
        <begin position="40"/>
        <end position="350"/>
    </location>
</feature>
<evidence type="ECO:0000313" key="4">
    <source>
        <dbReference type="Proteomes" id="UP000197097"/>
    </source>
</evidence>
<dbReference type="InterPro" id="IPR011970">
    <property type="entry name" value="MltB_2"/>
</dbReference>
<gene>
    <name evidence="3" type="ORF">CDQ91_00050</name>
</gene>
<feature type="signal peptide" evidence="1">
    <location>
        <begin position="1"/>
        <end position="33"/>
    </location>
</feature>
<dbReference type="NCBIfam" id="TIGR02283">
    <property type="entry name" value="MltB_2"/>
    <property type="match status" value="1"/>
</dbReference>
<dbReference type="GO" id="GO:0009253">
    <property type="term" value="P:peptidoglycan catabolic process"/>
    <property type="evidence" value="ECO:0007669"/>
    <property type="project" value="TreeGrafter"/>
</dbReference>
<name>A0A246K4E6_9SPHN</name>
<keyword evidence="4" id="KW-1185">Reference proteome</keyword>
<sequence length="354" mass="38923">MTRASQFRTGRLFSSLGVILSAWMLTASAPLHAQSGDPAFDNYVQSLWPKAQARGVSRTTFDRVTAGLRYNPRVIALDRDNLGSPPSNNTPIPAFAPYKAKHVDAARINGGRRVHDRLLPLLSRIEQRTGVPTSIMIAIYGHETAYGQVTGNFDLPEALATLAYEGRRRSLFEPEFLATLQMVERGVPRSALKGSWAGAFGYPQFLPSVYLAVAEDGDGDGRANIWSSEADAIESIGAYLRRAGWRAGQPWGVAVRVPDGFNRARVASRLAPTRCARVFERHSRWRSMAEWRADGIQPVSGNWPDGKVQAVLLEPDGPGKTAYLLTGNYRAILDYNCSNFYALSVGLLADEIDR</sequence>
<accession>A0A246K4E6</accession>
<proteinExistence type="predicted"/>
<reference evidence="3 4" key="1">
    <citation type="journal article" date="2002" name="Int. J. Syst. Evol. Microbiol.">
        <title>Sphingopyxis witflariensis sp. nov., isolated from activated sludge.</title>
        <authorList>
            <person name="Kampfer P."/>
            <person name="Witzenberger R."/>
            <person name="Denner E.B."/>
            <person name="Busse H.J."/>
            <person name="Neef A."/>
        </authorList>
    </citation>
    <scope>NUCLEOTIDE SEQUENCE [LARGE SCALE GENOMIC DNA]</scope>
    <source>
        <strain evidence="3 4">DSM 14551</strain>
    </source>
</reference>
<dbReference type="EMBL" id="NISJ01000001">
    <property type="protein sequence ID" value="OWR00879.1"/>
    <property type="molecule type" value="Genomic_DNA"/>
</dbReference>
<dbReference type="OrthoDB" id="9808544at2"/>
<dbReference type="PANTHER" id="PTHR30163:SF8">
    <property type="entry name" value="LYTIC MUREIN TRANSGLYCOSYLASE"/>
    <property type="match status" value="1"/>
</dbReference>
<organism evidence="3 4">
    <name type="scientific">Sphingopyxis witflariensis</name>
    <dbReference type="NCBI Taxonomy" id="173675"/>
    <lineage>
        <taxon>Bacteria</taxon>
        <taxon>Pseudomonadati</taxon>
        <taxon>Pseudomonadota</taxon>
        <taxon>Alphaproteobacteria</taxon>
        <taxon>Sphingomonadales</taxon>
        <taxon>Sphingomonadaceae</taxon>
        <taxon>Sphingopyxis</taxon>
    </lineage>
</organism>
<dbReference type="CDD" id="cd13399">
    <property type="entry name" value="Slt35-like"/>
    <property type="match status" value="1"/>
</dbReference>
<dbReference type="Gene3D" id="1.10.8.350">
    <property type="entry name" value="Bacterial muramidase"/>
    <property type="match status" value="1"/>
</dbReference>
<dbReference type="InterPro" id="IPR031304">
    <property type="entry name" value="SLT_2"/>
</dbReference>
<dbReference type="AlphaFoldDB" id="A0A246K4E6"/>
<dbReference type="GO" id="GO:0008933">
    <property type="term" value="F:peptidoglycan lytic transglycosylase activity"/>
    <property type="evidence" value="ECO:0007669"/>
    <property type="project" value="TreeGrafter"/>
</dbReference>